<dbReference type="Gene3D" id="2.40.160.180">
    <property type="entry name" value="Carbohydrate-selective porin OprB"/>
    <property type="match status" value="1"/>
</dbReference>
<dbReference type="AlphaFoldDB" id="B6BH15"/>
<name>B6BH15_SULGG</name>
<reference evidence="2 3" key="1">
    <citation type="journal article" date="2012" name="Proc. Natl. Acad. Sci. U.S.A.">
        <title>Genome and physiology of a model Epsilonproteobacterium responsible for sulfide detoxification in marine oxygen depletion zones.</title>
        <authorList>
            <person name="Grote J."/>
            <person name="Schott T."/>
            <person name="Bruckner C.G."/>
            <person name="Glockner F.O."/>
            <person name="Jost G."/>
            <person name="Teeling H."/>
            <person name="Labrenz M."/>
            <person name="Jurgens K."/>
        </authorList>
    </citation>
    <scope>NUCLEOTIDE SEQUENCE [LARGE SCALE GENOMIC DNA]</scope>
    <source>
        <strain evidence="2 3">GD1</strain>
    </source>
</reference>
<dbReference type="RefSeq" id="WP_008334983.1">
    <property type="nucleotide sequence ID" value="NZ_AFRZ01000001.1"/>
</dbReference>
<accession>B6BH15</accession>
<proteinExistence type="inferred from homology"/>
<dbReference type="Proteomes" id="UP000006431">
    <property type="component" value="Unassembled WGS sequence"/>
</dbReference>
<dbReference type="eggNOG" id="COG3659">
    <property type="taxonomic scope" value="Bacteria"/>
</dbReference>
<dbReference type="InterPro" id="IPR038673">
    <property type="entry name" value="OprB_sf"/>
</dbReference>
<dbReference type="EMBL" id="AFRZ01000001">
    <property type="protein sequence ID" value="EHP29800.1"/>
    <property type="molecule type" value="Genomic_DNA"/>
</dbReference>
<gene>
    <name evidence="2" type="ORF">SMGD1_1276</name>
</gene>
<evidence type="ECO:0000313" key="3">
    <source>
        <dbReference type="Proteomes" id="UP000006431"/>
    </source>
</evidence>
<protein>
    <submittedName>
        <fullName evidence="2">Putative parbohydrate-selective porin, OprB family</fullName>
    </submittedName>
</protein>
<dbReference type="STRING" id="929558.SMGD1_1276"/>
<evidence type="ECO:0000313" key="2">
    <source>
        <dbReference type="EMBL" id="EHP29800.1"/>
    </source>
</evidence>
<sequence>MQTKYLYLTLLAISSLAYFELSEAQKDTKPPKTFTKLEIIEFARIKHNFTDKEKNYIAYKDIIAKKYKVKKRPITITQTTIVDVPVAQAIEEKPKEVIKSEVSKDTKELTKEDKDIASIIASDDVDGQFNEIKNIREALLKNPRVPKWIKDSIRALSALRDEYDIDIGFSYRGVAQSDLISNSSGVGSNMDLIAMYKPNENSSVGFNLNARHQVGDNSSSTFAQEIGSLYTTSPAYSDRDILVSEFWYQYKIDALSMRLGVVDPGSFIDNSFFKSSSNYFFSSSISSTPYSLVPNNGLGIGMKYVKPSFFISGQLSDSDAKAGESMDSVLNNDLSLYSAIEFGITPKNNRYYLTLWHRERESSNAATGAIVSLNQTLDELNKVFAKYAFSNEASATQYISLGWGRKNFLDKDDKVGLAYSASESKTNQEIQNTLEMFYRYDYYHGIQISADIQILNPIYSSEDLAILPGMRLRIIF</sequence>
<organism evidence="2 3">
    <name type="scientific">Sulfurimonas gotlandica (strain DSM 19862 / JCM 16533 / GD1)</name>
    <dbReference type="NCBI Taxonomy" id="929558"/>
    <lineage>
        <taxon>Bacteria</taxon>
        <taxon>Pseudomonadati</taxon>
        <taxon>Campylobacterota</taxon>
        <taxon>Epsilonproteobacteria</taxon>
        <taxon>Campylobacterales</taxon>
        <taxon>Sulfurimonadaceae</taxon>
        <taxon>Sulfurimonas</taxon>
    </lineage>
</organism>
<dbReference type="PATRIC" id="fig|929558.5.peg.1268"/>
<comment type="similarity">
    <text evidence="1">Belongs to the OprB family.</text>
</comment>
<accession>H1FRR4</accession>
<keyword evidence="3" id="KW-1185">Reference proteome</keyword>
<evidence type="ECO:0000256" key="1">
    <source>
        <dbReference type="ARBA" id="ARBA00008769"/>
    </source>
</evidence>
<dbReference type="HOGENOM" id="CLU_573543_0_0_7"/>
<comment type="caution">
    <text evidence="2">The sequence shown here is derived from an EMBL/GenBank/DDBJ whole genome shotgun (WGS) entry which is preliminary data.</text>
</comment>